<sequence length="352" mass="39355">MSPESELEFLHHKRPLTPPPSTNGTLTSLESRSSFASKSSRARSLDRRVHWPADNSLAETCWMPPSPAPSRKSIASVDDGSEMWDTEEEYSDAPHATAAPPPSSQAKLEDLSRIRGKGQSWHPGQPITASSLVTADWGRQTSDCIEVTELDGSKCTRTLSWKDERDVGISELMSDLGSADKAVQRGWSYKLNKTDPRRMLLRFGPSDVVTKAARMRGVGRLEFTIIFNTFHLFEFARKTLPKTLPSLHPSTFFRNVVDPIRPSQRFYLELATLETSHQYRVGPTITSPLVTDAHVALVVRCAREVVTQQCRLSMDHWFNEARIPPKWSKTGSWASLFVGEVGVDMARYVSVG</sequence>
<feature type="compositionally biased region" description="Acidic residues" evidence="1">
    <location>
        <begin position="79"/>
        <end position="91"/>
    </location>
</feature>
<evidence type="ECO:0000313" key="3">
    <source>
        <dbReference type="Proteomes" id="UP000070544"/>
    </source>
</evidence>
<dbReference type="Proteomes" id="UP000070544">
    <property type="component" value="Unassembled WGS sequence"/>
</dbReference>
<dbReference type="EMBL" id="KQ965733">
    <property type="protein sequence ID" value="KXS21106.1"/>
    <property type="molecule type" value="Genomic_DNA"/>
</dbReference>
<dbReference type="AlphaFoldDB" id="A0A139AWJ1"/>
<accession>A0A139AWJ1</accession>
<keyword evidence="3" id="KW-1185">Reference proteome</keyword>
<organism evidence="2 3">
    <name type="scientific">Gonapodya prolifera (strain JEL478)</name>
    <name type="common">Monoblepharis prolifera</name>
    <dbReference type="NCBI Taxonomy" id="1344416"/>
    <lineage>
        <taxon>Eukaryota</taxon>
        <taxon>Fungi</taxon>
        <taxon>Fungi incertae sedis</taxon>
        <taxon>Chytridiomycota</taxon>
        <taxon>Chytridiomycota incertae sedis</taxon>
        <taxon>Monoblepharidomycetes</taxon>
        <taxon>Monoblepharidales</taxon>
        <taxon>Gonapodyaceae</taxon>
        <taxon>Gonapodya</taxon>
    </lineage>
</organism>
<reference evidence="2 3" key="1">
    <citation type="journal article" date="2015" name="Genome Biol. Evol.">
        <title>Phylogenomic analyses indicate that early fungi evolved digesting cell walls of algal ancestors of land plants.</title>
        <authorList>
            <person name="Chang Y."/>
            <person name="Wang S."/>
            <person name="Sekimoto S."/>
            <person name="Aerts A.L."/>
            <person name="Choi C."/>
            <person name="Clum A."/>
            <person name="LaButti K.M."/>
            <person name="Lindquist E.A."/>
            <person name="Yee Ngan C."/>
            <person name="Ohm R.A."/>
            <person name="Salamov A.A."/>
            <person name="Grigoriev I.V."/>
            <person name="Spatafora J.W."/>
            <person name="Berbee M.L."/>
        </authorList>
    </citation>
    <scope>NUCLEOTIDE SEQUENCE [LARGE SCALE GENOMIC DNA]</scope>
    <source>
        <strain evidence="2 3">JEL478</strain>
    </source>
</reference>
<proteinExistence type="predicted"/>
<feature type="region of interest" description="Disordered" evidence="1">
    <location>
        <begin position="1"/>
        <end position="106"/>
    </location>
</feature>
<protein>
    <submittedName>
        <fullName evidence="2">Uncharacterized protein</fullName>
    </submittedName>
</protein>
<evidence type="ECO:0000256" key="1">
    <source>
        <dbReference type="SAM" id="MobiDB-lite"/>
    </source>
</evidence>
<gene>
    <name evidence="2" type="ORF">M427DRAFT_27556</name>
</gene>
<name>A0A139AWJ1_GONPJ</name>
<evidence type="ECO:0000313" key="2">
    <source>
        <dbReference type="EMBL" id="KXS21106.1"/>
    </source>
</evidence>